<dbReference type="PANTHER" id="PTHR32309">
    <property type="entry name" value="TYROSINE-PROTEIN KINASE"/>
    <property type="match status" value="1"/>
</dbReference>
<dbReference type="EMBL" id="CP060712">
    <property type="protein sequence ID" value="QNN49777.1"/>
    <property type="molecule type" value="Genomic_DNA"/>
</dbReference>
<evidence type="ECO:0000313" key="6">
    <source>
        <dbReference type="Proteomes" id="UP000515976"/>
    </source>
</evidence>
<dbReference type="RefSeq" id="WP_187566727.1">
    <property type="nucleotide sequence ID" value="NZ_CP060712.1"/>
</dbReference>
<dbReference type="PANTHER" id="PTHR32309:SF13">
    <property type="entry name" value="FERRIC ENTEROBACTIN TRANSPORT PROTEIN FEPE"/>
    <property type="match status" value="1"/>
</dbReference>
<keyword evidence="6" id="KW-1185">Reference proteome</keyword>
<feature type="compositionally biased region" description="Polar residues" evidence="3">
    <location>
        <begin position="515"/>
        <end position="525"/>
    </location>
</feature>
<dbReference type="InterPro" id="IPR005702">
    <property type="entry name" value="Wzc-like_C"/>
</dbReference>
<evidence type="ECO:0000313" key="5">
    <source>
        <dbReference type="EMBL" id="QNN49777.1"/>
    </source>
</evidence>
<evidence type="ECO:0000256" key="2">
    <source>
        <dbReference type="ARBA" id="ARBA00022840"/>
    </source>
</evidence>
<reference evidence="5 6" key="1">
    <citation type="submission" date="2020-08" db="EMBL/GenBank/DDBJ databases">
        <title>Genome sequence of Phycicoccus endophyticus JCM 31784T.</title>
        <authorList>
            <person name="Hyun D.-W."/>
            <person name="Bae J.-W."/>
        </authorList>
    </citation>
    <scope>NUCLEOTIDE SEQUENCE [LARGE SCALE GENOMIC DNA]</scope>
    <source>
        <strain evidence="5 6">JCM 31784</strain>
    </source>
</reference>
<dbReference type="Gene3D" id="3.40.50.300">
    <property type="entry name" value="P-loop containing nucleotide triphosphate hydrolases"/>
    <property type="match status" value="1"/>
</dbReference>
<dbReference type="SUPFAM" id="SSF52540">
    <property type="entry name" value="P-loop containing nucleoside triphosphate hydrolases"/>
    <property type="match status" value="1"/>
</dbReference>
<feature type="region of interest" description="Disordered" evidence="3">
    <location>
        <begin position="504"/>
        <end position="525"/>
    </location>
</feature>
<keyword evidence="4" id="KW-0812">Transmembrane</keyword>
<proteinExistence type="predicted"/>
<dbReference type="CDD" id="cd05387">
    <property type="entry name" value="BY-kinase"/>
    <property type="match status" value="1"/>
</dbReference>
<organism evidence="5 6">
    <name type="scientific">Phycicoccus endophyticus</name>
    <dbReference type="NCBI Taxonomy" id="1690220"/>
    <lineage>
        <taxon>Bacteria</taxon>
        <taxon>Bacillati</taxon>
        <taxon>Actinomycetota</taxon>
        <taxon>Actinomycetes</taxon>
        <taxon>Micrococcales</taxon>
        <taxon>Intrasporangiaceae</taxon>
        <taxon>Phycicoccus</taxon>
    </lineage>
</organism>
<evidence type="ECO:0008006" key="7">
    <source>
        <dbReference type="Google" id="ProtNLM"/>
    </source>
</evidence>
<sequence>MDGLPHTDERTDLVRDALRRHAIVILVLGVVFGALGFALTQRSHDVYTSEAKVLIRPTVGNPLSPDATSSSQRVTVAMVTEAALVDSPVIADRVAEATGESAADALRSVSADVPANTQLVAITVRSEDPATAQAEAQRFAEEYLAYREEQSTSVTTTEIDNLKKQEESVQKSLAAAGKAAAVTDAQPDANAQVQLYAGRLATIQNSIATAQATDIRPGSVVLPATSGSVQRNLMRLALPVLALVIGLALGVAWALLRSRRDDRVRAVTGHTLDTVPVLATVPATAPGAREVAGEDDAAVAESYRLARAALLAEPQRRGRVVAVAGCTPQTSAGDVAANLALSLARAGYSVVLVDASGSQDGVGAELGMRSAVGFADLLGHAAPDADDIEVTRLGGVSGVDVVAAGRNVDRARDLYYSESMGAVIASLVRRYDLVVLAAASVPSAEGSGVVLAADSLVAVVEEGRTSHRDLQVTAERAAELRSTLLGVVVVPSAAPARRRIRGLRTSDGAVAPQPDATTVGSADHT</sequence>
<evidence type="ECO:0000256" key="3">
    <source>
        <dbReference type="SAM" id="MobiDB-lite"/>
    </source>
</evidence>
<keyword evidence="2" id="KW-0067">ATP-binding</keyword>
<dbReference type="Proteomes" id="UP000515976">
    <property type="component" value="Chromosome"/>
</dbReference>
<dbReference type="KEGG" id="pei:H9L10_01380"/>
<evidence type="ECO:0000256" key="1">
    <source>
        <dbReference type="ARBA" id="ARBA00022741"/>
    </source>
</evidence>
<keyword evidence="4" id="KW-0472">Membrane</keyword>
<accession>A0A7G9R2F2</accession>
<gene>
    <name evidence="5" type="ORF">H9L10_01380</name>
</gene>
<evidence type="ECO:0000256" key="4">
    <source>
        <dbReference type="SAM" id="Phobius"/>
    </source>
</evidence>
<protein>
    <recommendedName>
        <fullName evidence="7">Polysaccharide biosynthesis tyrosine autokinase</fullName>
    </recommendedName>
</protein>
<keyword evidence="1" id="KW-0547">Nucleotide-binding</keyword>
<dbReference type="InterPro" id="IPR027417">
    <property type="entry name" value="P-loop_NTPase"/>
</dbReference>
<name>A0A7G9R2F2_9MICO</name>
<feature type="transmembrane region" description="Helical" evidence="4">
    <location>
        <begin position="21"/>
        <end position="39"/>
    </location>
</feature>
<dbReference type="InterPro" id="IPR050445">
    <property type="entry name" value="Bact_polysacc_biosynth/exp"/>
</dbReference>
<feature type="transmembrane region" description="Helical" evidence="4">
    <location>
        <begin position="236"/>
        <end position="256"/>
    </location>
</feature>
<dbReference type="AlphaFoldDB" id="A0A7G9R2F2"/>
<keyword evidence="4" id="KW-1133">Transmembrane helix</keyword>